<reference evidence="5" key="2">
    <citation type="submission" date="2019-07" db="EMBL/GenBank/DDBJ databases">
        <authorList>
            <person name="Seetharam A."/>
            <person name="Woodhouse M."/>
            <person name="Cannon E."/>
        </authorList>
    </citation>
    <scope>NUCLEOTIDE SEQUENCE [LARGE SCALE GENOMIC DNA]</scope>
    <source>
        <strain evidence="5">cv. B73</strain>
    </source>
</reference>
<protein>
    <recommendedName>
        <fullName evidence="4">Peptidase A1 domain-containing protein</fullName>
    </recommendedName>
</protein>
<dbReference type="Proteomes" id="UP000007305">
    <property type="component" value="Chromosome 10"/>
</dbReference>
<evidence type="ECO:0000256" key="2">
    <source>
        <dbReference type="ARBA" id="ARBA00022670"/>
    </source>
</evidence>
<dbReference type="InterPro" id="IPR032861">
    <property type="entry name" value="TAXi_N"/>
</dbReference>
<dbReference type="PANTHER" id="PTHR47967:SF57">
    <property type="entry name" value="PEPTIDASE A1 DOMAIN-CONTAINING PROTEIN"/>
    <property type="match status" value="1"/>
</dbReference>
<dbReference type="InterPro" id="IPR051708">
    <property type="entry name" value="Plant_Aspart_Prot_A1"/>
</dbReference>
<dbReference type="Pfam" id="PF14543">
    <property type="entry name" value="TAXi_N"/>
    <property type="match status" value="1"/>
</dbReference>
<comment type="similarity">
    <text evidence="1">Belongs to the peptidase A1 family.</text>
</comment>
<proteinExistence type="inferred from homology"/>
<dbReference type="AlphaFoldDB" id="A0A804RSC4"/>
<dbReference type="GO" id="GO:0008233">
    <property type="term" value="F:peptidase activity"/>
    <property type="evidence" value="ECO:0007669"/>
    <property type="project" value="UniProtKB-KW"/>
</dbReference>
<evidence type="ECO:0000313" key="5">
    <source>
        <dbReference type="EnsemblPlants" id="Zm00001eb432280_P001"/>
    </source>
</evidence>
<reference evidence="6" key="1">
    <citation type="journal article" date="2009" name="Science">
        <title>The B73 maize genome: complexity, diversity, and dynamics.</title>
        <authorList>
            <person name="Schnable P.S."/>
            <person name="Ware D."/>
            <person name="Fulton R.S."/>
            <person name="Stein J.C."/>
            <person name="Wei F."/>
            <person name="Pasternak S."/>
            <person name="Liang C."/>
            <person name="Zhang J."/>
            <person name="Fulton L."/>
            <person name="Graves T.A."/>
            <person name="Minx P."/>
            <person name="Reily A.D."/>
            <person name="Courtney L."/>
            <person name="Kruchowski S.S."/>
            <person name="Tomlinson C."/>
            <person name="Strong C."/>
            <person name="Delehaunty K."/>
            <person name="Fronick C."/>
            <person name="Courtney B."/>
            <person name="Rock S.M."/>
            <person name="Belter E."/>
            <person name="Du F."/>
            <person name="Kim K."/>
            <person name="Abbott R.M."/>
            <person name="Cotton M."/>
            <person name="Levy A."/>
            <person name="Marchetto P."/>
            <person name="Ochoa K."/>
            <person name="Jackson S.M."/>
            <person name="Gillam B."/>
            <person name="Chen W."/>
            <person name="Yan L."/>
            <person name="Higginbotham J."/>
            <person name="Cardenas M."/>
            <person name="Waligorski J."/>
            <person name="Applebaum E."/>
            <person name="Phelps L."/>
            <person name="Falcone J."/>
            <person name="Kanchi K."/>
            <person name="Thane T."/>
            <person name="Scimone A."/>
            <person name="Thane N."/>
            <person name="Henke J."/>
            <person name="Wang T."/>
            <person name="Ruppert J."/>
            <person name="Shah N."/>
            <person name="Rotter K."/>
            <person name="Hodges J."/>
            <person name="Ingenthron E."/>
            <person name="Cordes M."/>
            <person name="Kohlberg S."/>
            <person name="Sgro J."/>
            <person name="Delgado B."/>
            <person name="Mead K."/>
            <person name="Chinwalla A."/>
            <person name="Leonard S."/>
            <person name="Crouse K."/>
            <person name="Collura K."/>
            <person name="Kudrna D."/>
            <person name="Currie J."/>
            <person name="He R."/>
            <person name="Angelova A."/>
            <person name="Rajasekar S."/>
            <person name="Mueller T."/>
            <person name="Lomeli R."/>
            <person name="Scara G."/>
            <person name="Ko A."/>
            <person name="Delaney K."/>
            <person name="Wissotski M."/>
            <person name="Lopez G."/>
            <person name="Campos D."/>
            <person name="Braidotti M."/>
            <person name="Ashley E."/>
            <person name="Golser W."/>
            <person name="Kim H."/>
            <person name="Lee S."/>
            <person name="Lin J."/>
            <person name="Dujmic Z."/>
            <person name="Kim W."/>
            <person name="Talag J."/>
            <person name="Zuccolo A."/>
            <person name="Fan C."/>
            <person name="Sebastian A."/>
            <person name="Kramer M."/>
            <person name="Spiegel L."/>
            <person name="Nascimento L."/>
            <person name="Zutavern T."/>
            <person name="Miller B."/>
            <person name="Ambroise C."/>
            <person name="Muller S."/>
            <person name="Spooner W."/>
            <person name="Narechania A."/>
            <person name="Ren L."/>
            <person name="Wei S."/>
            <person name="Kumari S."/>
            <person name="Faga B."/>
            <person name="Levy M.J."/>
            <person name="McMahan L."/>
            <person name="Van Buren P."/>
            <person name="Vaughn M.W."/>
            <person name="Ying K."/>
            <person name="Yeh C.-T."/>
            <person name="Emrich S.J."/>
            <person name="Jia Y."/>
            <person name="Kalyanaraman A."/>
            <person name="Hsia A.-P."/>
            <person name="Barbazuk W.B."/>
            <person name="Baucom R.S."/>
            <person name="Brutnell T.P."/>
            <person name="Carpita N.C."/>
            <person name="Chaparro C."/>
            <person name="Chia J.-M."/>
            <person name="Deragon J.-M."/>
            <person name="Estill J.C."/>
            <person name="Fu Y."/>
            <person name="Jeddeloh J.A."/>
            <person name="Han Y."/>
            <person name="Lee H."/>
            <person name="Li P."/>
            <person name="Lisch D.R."/>
            <person name="Liu S."/>
            <person name="Liu Z."/>
            <person name="Nagel D.H."/>
            <person name="McCann M.C."/>
            <person name="SanMiguel P."/>
            <person name="Myers A.M."/>
            <person name="Nettleton D."/>
            <person name="Nguyen J."/>
            <person name="Penning B.W."/>
            <person name="Ponnala L."/>
            <person name="Schneider K.L."/>
            <person name="Schwartz D.C."/>
            <person name="Sharma A."/>
            <person name="Soderlund C."/>
            <person name="Springer N.M."/>
            <person name="Sun Q."/>
            <person name="Wang H."/>
            <person name="Waterman M."/>
            <person name="Westerman R."/>
            <person name="Wolfgruber T.K."/>
            <person name="Yang L."/>
            <person name="Yu Y."/>
            <person name="Zhang L."/>
            <person name="Zhou S."/>
            <person name="Zhu Q."/>
            <person name="Bennetzen J.L."/>
            <person name="Dawe R.K."/>
            <person name="Jiang J."/>
            <person name="Jiang N."/>
            <person name="Presting G.G."/>
            <person name="Wessler S.R."/>
            <person name="Aluru S."/>
            <person name="Martienssen R.A."/>
            <person name="Clifton S.W."/>
            <person name="McCombie W.R."/>
            <person name="Wing R.A."/>
            <person name="Wilson R.K."/>
        </authorList>
    </citation>
    <scope>NUCLEOTIDE SEQUENCE [LARGE SCALE GENOMIC DNA]</scope>
    <source>
        <strain evidence="6">cv. B73</strain>
    </source>
</reference>
<dbReference type="InterPro" id="IPR021109">
    <property type="entry name" value="Peptidase_aspartic_dom_sf"/>
</dbReference>
<dbReference type="Gramene" id="Zm00001eb432280_T001">
    <property type="protein sequence ID" value="Zm00001eb432280_P001"/>
    <property type="gene ID" value="Zm00001eb432280"/>
</dbReference>
<keyword evidence="3" id="KW-0378">Hydrolase</keyword>
<name>A0A804RSC4_MAIZE</name>
<dbReference type="FunFam" id="2.40.70.10:FF:000077">
    <property type="entry name" value="Aspartic proteinase nepenthesin-2"/>
    <property type="match status" value="1"/>
</dbReference>
<dbReference type="GO" id="GO:0006508">
    <property type="term" value="P:proteolysis"/>
    <property type="evidence" value="ECO:0007669"/>
    <property type="project" value="UniProtKB-KW"/>
</dbReference>
<dbReference type="FunCoup" id="A0A804RSC4">
    <property type="interactions" value="1"/>
</dbReference>
<feature type="domain" description="Peptidase A1" evidence="4">
    <location>
        <begin position="42"/>
        <end position="251"/>
    </location>
</feature>
<dbReference type="Gene3D" id="2.40.70.10">
    <property type="entry name" value="Acid Proteases"/>
    <property type="match status" value="1"/>
</dbReference>
<dbReference type="PANTHER" id="PTHR47967">
    <property type="entry name" value="OS07G0603500 PROTEIN-RELATED"/>
    <property type="match status" value="1"/>
</dbReference>
<organism evidence="5 6">
    <name type="scientific">Zea mays</name>
    <name type="common">Maize</name>
    <dbReference type="NCBI Taxonomy" id="4577"/>
    <lineage>
        <taxon>Eukaryota</taxon>
        <taxon>Viridiplantae</taxon>
        <taxon>Streptophyta</taxon>
        <taxon>Embryophyta</taxon>
        <taxon>Tracheophyta</taxon>
        <taxon>Spermatophyta</taxon>
        <taxon>Magnoliopsida</taxon>
        <taxon>Liliopsida</taxon>
        <taxon>Poales</taxon>
        <taxon>Poaceae</taxon>
        <taxon>PACMAD clade</taxon>
        <taxon>Panicoideae</taxon>
        <taxon>Andropogonodae</taxon>
        <taxon>Andropogoneae</taxon>
        <taxon>Tripsacinae</taxon>
        <taxon>Zea</taxon>
    </lineage>
</organism>
<evidence type="ECO:0000256" key="3">
    <source>
        <dbReference type="ARBA" id="ARBA00022801"/>
    </source>
</evidence>
<evidence type="ECO:0000256" key="1">
    <source>
        <dbReference type="ARBA" id="ARBA00007447"/>
    </source>
</evidence>
<dbReference type="InParanoid" id="A0A804RSC4"/>
<dbReference type="PROSITE" id="PS51767">
    <property type="entry name" value="PEPTIDASE_A1"/>
    <property type="match status" value="1"/>
</dbReference>
<reference evidence="5" key="3">
    <citation type="submission" date="2021-05" db="UniProtKB">
        <authorList>
            <consortium name="EnsemblPlants"/>
        </authorList>
    </citation>
    <scope>IDENTIFICATION</scope>
    <source>
        <strain evidence="5">cv. B73</strain>
    </source>
</reference>
<dbReference type="EnsemblPlants" id="Zm00001eb432280_T001">
    <property type="protein sequence ID" value="Zm00001eb432280_P001"/>
    <property type="gene ID" value="Zm00001eb432280"/>
</dbReference>
<sequence>MKFPVFHRNHPCVGSKGTPDDQMKADTSIDLIEDTNINKFLFLMPINIGTPPVMNLVGIDTGSTLSWVQCRPCEPHCHKQAAKAGQIFDPSRSTTFRRAGCNSRECFVVKDALKLEFANCMEKVNTCLYSMIYEGGWAYTASKVVWDNLIIGTNISLSFMFGCSLDVEYGNYKEAGTVGFGTTSISFFEQVSSQINYKAFSYCLPSNETTTGYMNLGDYSGQGAHVLYTPLFQSTFTKTYSLTVEGIVANG</sequence>
<evidence type="ECO:0000313" key="6">
    <source>
        <dbReference type="Proteomes" id="UP000007305"/>
    </source>
</evidence>
<dbReference type="InterPro" id="IPR033121">
    <property type="entry name" value="PEPTIDASE_A1"/>
</dbReference>
<dbReference type="SUPFAM" id="SSF50630">
    <property type="entry name" value="Acid proteases"/>
    <property type="match status" value="1"/>
</dbReference>
<evidence type="ECO:0000259" key="4">
    <source>
        <dbReference type="PROSITE" id="PS51767"/>
    </source>
</evidence>
<keyword evidence="6" id="KW-1185">Reference proteome</keyword>
<accession>A0A804RSC4</accession>
<keyword evidence="2" id="KW-0645">Protease</keyword>